<proteinExistence type="predicted"/>
<keyword evidence="3" id="KW-1185">Reference proteome</keyword>
<evidence type="ECO:0000313" key="3">
    <source>
        <dbReference type="Proteomes" id="UP001419268"/>
    </source>
</evidence>
<dbReference type="AlphaFoldDB" id="A0AAP0KBA2"/>
<feature type="compositionally biased region" description="Pro residues" evidence="1">
    <location>
        <begin position="38"/>
        <end position="51"/>
    </location>
</feature>
<evidence type="ECO:0000256" key="1">
    <source>
        <dbReference type="SAM" id="MobiDB-lite"/>
    </source>
</evidence>
<feature type="region of interest" description="Disordered" evidence="1">
    <location>
        <begin position="32"/>
        <end position="68"/>
    </location>
</feature>
<reference evidence="2 3" key="1">
    <citation type="submission" date="2024-01" db="EMBL/GenBank/DDBJ databases">
        <title>Genome assemblies of Stephania.</title>
        <authorList>
            <person name="Yang L."/>
        </authorList>
    </citation>
    <scope>NUCLEOTIDE SEQUENCE [LARGE SCALE GENOMIC DNA]</scope>
    <source>
        <strain evidence="2">JXDWG</strain>
        <tissue evidence="2">Leaf</tissue>
    </source>
</reference>
<evidence type="ECO:0000313" key="2">
    <source>
        <dbReference type="EMBL" id="KAK9148503.1"/>
    </source>
</evidence>
<dbReference type="Proteomes" id="UP001419268">
    <property type="component" value="Unassembled WGS sequence"/>
</dbReference>
<dbReference type="EMBL" id="JBBNAG010000003">
    <property type="protein sequence ID" value="KAK9148503.1"/>
    <property type="molecule type" value="Genomic_DNA"/>
</dbReference>
<comment type="caution">
    <text evidence="2">The sequence shown here is derived from an EMBL/GenBank/DDBJ whole genome shotgun (WGS) entry which is preliminary data.</text>
</comment>
<sequence>MRASTWMIEKWERMLGSLPSLRLRLRVVVGSAGGRAAPSPPPPKPSPPPPLASRSPRRPPSLPLKPSPSAVAASEALAVATFEAFTLCRRCLLWKLMSVREVVELYGSEKSFVVEVHRALSGLHSTTLLALER</sequence>
<name>A0AAP0KBA2_9MAGN</name>
<accession>A0AAP0KBA2</accession>
<protein>
    <submittedName>
        <fullName evidence="2">Uncharacterized protein</fullName>
    </submittedName>
</protein>
<organism evidence="2 3">
    <name type="scientific">Stephania cephalantha</name>
    <dbReference type="NCBI Taxonomy" id="152367"/>
    <lineage>
        <taxon>Eukaryota</taxon>
        <taxon>Viridiplantae</taxon>
        <taxon>Streptophyta</taxon>
        <taxon>Embryophyta</taxon>
        <taxon>Tracheophyta</taxon>
        <taxon>Spermatophyta</taxon>
        <taxon>Magnoliopsida</taxon>
        <taxon>Ranunculales</taxon>
        <taxon>Menispermaceae</taxon>
        <taxon>Menispermoideae</taxon>
        <taxon>Cissampelideae</taxon>
        <taxon>Stephania</taxon>
    </lineage>
</organism>
<gene>
    <name evidence="2" type="ORF">Scep_007260</name>
</gene>